<feature type="binding site" evidence="9">
    <location>
        <position position="224"/>
    </location>
    <ligand>
        <name>Mg(2+)</name>
        <dbReference type="ChEBI" id="CHEBI:18420"/>
    </ligand>
</feature>
<organism evidence="12 13">
    <name type="scientific">Campylobacter cuniculorum DSM 23162 = LMG 24588</name>
    <dbReference type="NCBI Taxonomy" id="1121267"/>
    <lineage>
        <taxon>Bacteria</taxon>
        <taxon>Pseudomonadati</taxon>
        <taxon>Campylobacterota</taxon>
        <taxon>Epsilonproteobacteria</taxon>
        <taxon>Campylobacterales</taxon>
        <taxon>Campylobacteraceae</taxon>
        <taxon>Campylobacter</taxon>
    </lineage>
</organism>
<dbReference type="GO" id="GO:0005524">
    <property type="term" value="F:ATP binding"/>
    <property type="evidence" value="ECO:0007669"/>
    <property type="project" value="UniProtKB-UniRule"/>
</dbReference>
<dbReference type="GO" id="GO:0016260">
    <property type="term" value="P:selenocysteine biosynthetic process"/>
    <property type="evidence" value="ECO:0007669"/>
    <property type="project" value="InterPro"/>
</dbReference>
<dbReference type="Pfam" id="PF02769">
    <property type="entry name" value="AIRS_C"/>
    <property type="match status" value="1"/>
</dbReference>
<dbReference type="SUPFAM" id="SSF56042">
    <property type="entry name" value="PurM C-terminal domain-like"/>
    <property type="match status" value="1"/>
</dbReference>
<gene>
    <name evidence="9 12" type="primary">selD</name>
    <name evidence="12" type="ORF">CCUN_1075</name>
</gene>
<protein>
    <recommendedName>
        <fullName evidence="9">Selenide, water dikinase</fullName>
        <ecNumber evidence="9">2.7.9.3</ecNumber>
    </recommendedName>
    <alternativeName>
        <fullName evidence="9">Selenium donor protein</fullName>
    </alternativeName>
    <alternativeName>
        <fullName evidence="9">Selenophosphate synthase</fullName>
    </alternativeName>
</protein>
<dbReference type="Gene3D" id="3.90.650.10">
    <property type="entry name" value="PurM-like C-terminal domain"/>
    <property type="match status" value="1"/>
</dbReference>
<dbReference type="SUPFAM" id="SSF55326">
    <property type="entry name" value="PurM N-terminal domain-like"/>
    <property type="match status" value="1"/>
</dbReference>
<dbReference type="InterPro" id="IPR010918">
    <property type="entry name" value="PurM-like_C_dom"/>
</dbReference>
<feature type="binding site" evidence="9">
    <location>
        <position position="48"/>
    </location>
    <ligand>
        <name>Mg(2+)</name>
        <dbReference type="ChEBI" id="CHEBI:18420"/>
    </ligand>
</feature>
<comment type="subunit">
    <text evidence="9">Homodimer.</text>
</comment>
<evidence type="ECO:0000256" key="7">
    <source>
        <dbReference type="ARBA" id="ARBA00022842"/>
    </source>
</evidence>
<accession>A0A1W6BX48</accession>
<dbReference type="Gene3D" id="3.30.1330.10">
    <property type="entry name" value="PurM-like, N-terminal domain"/>
    <property type="match status" value="1"/>
</dbReference>
<dbReference type="Proteomes" id="UP000192902">
    <property type="component" value="Chromosome"/>
</dbReference>
<feature type="binding site" description="in other chain" evidence="9">
    <location>
        <position position="20"/>
    </location>
    <ligand>
        <name>ATP</name>
        <dbReference type="ChEBI" id="CHEBI:30616"/>
        <note>ligand shared between dimeric partners</note>
    </ligand>
</feature>
<dbReference type="RefSeq" id="WP_084483669.1">
    <property type="nucleotide sequence ID" value="NZ_CP020867.1"/>
</dbReference>
<keyword evidence="7 9" id="KW-0460">Magnesium</keyword>
<sequence length="340" mass="36634">MKYKNQKLTHYVKAAGCAAKLSPGGLKTILNFMQKSPALLSGIGNNEDASVYQLNENLALVQTLDFITPIVDSAYHFGAIAAANSLSDVFAMGAEVINALNIVGFDKCNHDLEILQELLEGANDKVNECGALIVGGHTIESSELFFGLSATGLVNPQEFIANNTAKIGDFIVLTKPLGVGILSTALKGDLLQERHLNLMLESMQTLNLKASKIAKKFKANAMSDVTGFGLLGHLSEMLNGFISIEIFKDEVPILDGVEEYLESGLIPGGAYRNFEFVKAFCPKIKDENLILCDPQTSGGLLMALSEDKVKDCLKALHDEGIKAKIIGQCISKQEINLILS</sequence>
<dbReference type="InterPro" id="IPR016188">
    <property type="entry name" value="PurM-like_N"/>
</dbReference>
<evidence type="ECO:0000259" key="11">
    <source>
        <dbReference type="Pfam" id="PF02769"/>
    </source>
</evidence>
<comment type="similarity">
    <text evidence="1 9">Belongs to the selenophosphate synthase 1 family. Class I subfamily.</text>
</comment>
<evidence type="ECO:0000256" key="8">
    <source>
        <dbReference type="ARBA" id="ARBA00023266"/>
    </source>
</evidence>
<dbReference type="PANTHER" id="PTHR10256:SF0">
    <property type="entry name" value="INACTIVE SELENIDE, WATER DIKINASE-LIKE PROTEIN-RELATED"/>
    <property type="match status" value="1"/>
</dbReference>
<dbReference type="KEGG" id="ccun:CCUN_1075"/>
<feature type="domain" description="PurM-like N-terminal" evidence="10">
    <location>
        <begin position="47"/>
        <end position="154"/>
    </location>
</feature>
<dbReference type="OrthoDB" id="9767928at2"/>
<dbReference type="Pfam" id="PF00586">
    <property type="entry name" value="AIRS"/>
    <property type="match status" value="1"/>
</dbReference>
<reference evidence="12 13" key="1">
    <citation type="submission" date="2017-04" db="EMBL/GenBank/DDBJ databases">
        <title>Complete genome sequence of the Campylobacter cuniculorum type strain LMG24588.</title>
        <authorList>
            <person name="Miller W.G."/>
            <person name="Yee E."/>
            <person name="Revez J."/>
            <person name="Bono J.L."/>
            <person name="Rossi M."/>
        </authorList>
    </citation>
    <scope>NUCLEOTIDE SEQUENCE [LARGE SCALE GENOMIC DNA]</scope>
    <source>
        <strain evidence="12 13">LMG 24588</strain>
    </source>
</reference>
<evidence type="ECO:0000259" key="10">
    <source>
        <dbReference type="Pfam" id="PF00586"/>
    </source>
</evidence>
<comment type="function">
    <text evidence="9">Synthesizes selenophosphate from selenide and ATP.</text>
</comment>
<keyword evidence="6 9" id="KW-0067">ATP-binding</keyword>
<evidence type="ECO:0000256" key="1">
    <source>
        <dbReference type="ARBA" id="ARBA00008026"/>
    </source>
</evidence>
<dbReference type="EC" id="2.7.9.3" evidence="9"/>
<dbReference type="InterPro" id="IPR036921">
    <property type="entry name" value="PurM-like_N_sf"/>
</dbReference>
<dbReference type="AlphaFoldDB" id="A0A1W6BX48"/>
<dbReference type="eggNOG" id="COG0709">
    <property type="taxonomic scope" value="Bacteria"/>
</dbReference>
<feature type="active site" evidence="9">
    <location>
        <position position="17"/>
    </location>
</feature>
<dbReference type="CDD" id="cd02195">
    <property type="entry name" value="SelD"/>
    <property type="match status" value="1"/>
</dbReference>
<evidence type="ECO:0000256" key="4">
    <source>
        <dbReference type="ARBA" id="ARBA00022741"/>
    </source>
</evidence>
<proteinExistence type="inferred from homology"/>
<keyword evidence="4 9" id="KW-0547">Nucleotide-binding</keyword>
<evidence type="ECO:0000256" key="5">
    <source>
        <dbReference type="ARBA" id="ARBA00022777"/>
    </source>
</evidence>
<dbReference type="STRING" id="1121267.CCUN_1075"/>
<dbReference type="InterPro" id="IPR023061">
    <property type="entry name" value="SelD_I"/>
</dbReference>
<dbReference type="EMBL" id="CP020867">
    <property type="protein sequence ID" value="ARJ56676.1"/>
    <property type="molecule type" value="Genomic_DNA"/>
</dbReference>
<dbReference type="FunFam" id="3.90.650.10:FF:000004">
    <property type="entry name" value="Selenide, water dikinase"/>
    <property type="match status" value="1"/>
</dbReference>
<comment type="cofactor">
    <cofactor evidence="9">
        <name>Mg(2+)</name>
        <dbReference type="ChEBI" id="CHEBI:18420"/>
    </cofactor>
    <text evidence="9">Binds 1 Mg(2+) ion per monomer.</text>
</comment>
<keyword evidence="5 9" id="KW-0418">Kinase</keyword>
<dbReference type="InterPro" id="IPR036676">
    <property type="entry name" value="PurM-like_C_sf"/>
</dbReference>
<keyword evidence="2 9" id="KW-0808">Transferase</keyword>
<dbReference type="HAMAP" id="MF_00625">
    <property type="entry name" value="SelD"/>
    <property type="match status" value="1"/>
</dbReference>
<feature type="domain" description="PurM-like C-terminal" evidence="11">
    <location>
        <begin position="166"/>
        <end position="338"/>
    </location>
</feature>
<feature type="binding site" description="in other chain" evidence="9">
    <location>
        <begin position="45"/>
        <end position="47"/>
    </location>
    <ligand>
        <name>ATP</name>
        <dbReference type="ChEBI" id="CHEBI:30616"/>
        <note>ligand shared between dimeric partners</note>
    </ligand>
</feature>
<feature type="binding site" description="in other chain" evidence="9">
    <location>
        <position position="88"/>
    </location>
    <ligand>
        <name>ATP</name>
        <dbReference type="ChEBI" id="CHEBI:30616"/>
        <note>ligand shared between dimeric partners</note>
    </ligand>
</feature>
<dbReference type="GO" id="GO:0005737">
    <property type="term" value="C:cytoplasm"/>
    <property type="evidence" value="ECO:0007669"/>
    <property type="project" value="TreeGrafter"/>
</dbReference>
<evidence type="ECO:0000313" key="13">
    <source>
        <dbReference type="Proteomes" id="UP000192902"/>
    </source>
</evidence>
<evidence type="ECO:0000313" key="12">
    <source>
        <dbReference type="EMBL" id="ARJ56676.1"/>
    </source>
</evidence>
<feature type="site" description="Important for catalytic activity" evidence="9">
    <location>
        <position position="20"/>
    </location>
</feature>
<dbReference type="PIRSF" id="PIRSF036407">
    <property type="entry name" value="Selenphspht_syn"/>
    <property type="match status" value="1"/>
</dbReference>
<dbReference type="PANTHER" id="PTHR10256">
    <property type="entry name" value="SELENIDE, WATER DIKINASE"/>
    <property type="match status" value="1"/>
</dbReference>
<keyword evidence="3 9" id="KW-0479">Metal-binding</keyword>
<evidence type="ECO:0000256" key="6">
    <source>
        <dbReference type="ARBA" id="ARBA00022840"/>
    </source>
</evidence>
<evidence type="ECO:0000256" key="3">
    <source>
        <dbReference type="ARBA" id="ARBA00022723"/>
    </source>
</evidence>
<dbReference type="GO" id="GO:0000287">
    <property type="term" value="F:magnesium ion binding"/>
    <property type="evidence" value="ECO:0007669"/>
    <property type="project" value="UniProtKB-UniRule"/>
</dbReference>
<feature type="binding site" evidence="9">
    <location>
        <position position="88"/>
    </location>
    <ligand>
        <name>Mg(2+)</name>
        <dbReference type="ChEBI" id="CHEBI:18420"/>
    </ligand>
</feature>
<name>A0A1W6BX48_9BACT</name>
<evidence type="ECO:0000256" key="2">
    <source>
        <dbReference type="ARBA" id="ARBA00022679"/>
    </source>
</evidence>
<dbReference type="NCBIfam" id="NF002098">
    <property type="entry name" value="PRK00943.1"/>
    <property type="match status" value="1"/>
</dbReference>
<dbReference type="InterPro" id="IPR004536">
    <property type="entry name" value="SPS/SelD"/>
</dbReference>
<feature type="binding site" evidence="9">
    <location>
        <begin position="136"/>
        <end position="138"/>
    </location>
    <ligand>
        <name>ATP</name>
        <dbReference type="ChEBI" id="CHEBI:30616"/>
        <note>ligand shared between dimeric partners</note>
    </ligand>
</feature>
<feature type="binding site" description="in other chain" evidence="9">
    <location>
        <position position="65"/>
    </location>
    <ligand>
        <name>ATP</name>
        <dbReference type="ChEBI" id="CHEBI:30616"/>
        <note>ligand shared between dimeric partners</note>
    </ligand>
</feature>
<dbReference type="NCBIfam" id="TIGR00476">
    <property type="entry name" value="selD"/>
    <property type="match status" value="1"/>
</dbReference>
<dbReference type="GO" id="GO:0004756">
    <property type="term" value="F:selenide, water dikinase activity"/>
    <property type="evidence" value="ECO:0007669"/>
    <property type="project" value="UniProtKB-UniRule"/>
</dbReference>
<comment type="catalytic activity">
    <reaction evidence="9">
        <text>hydrogenselenide + ATP + H2O = selenophosphate + AMP + phosphate + 2 H(+)</text>
        <dbReference type="Rhea" id="RHEA:18737"/>
        <dbReference type="ChEBI" id="CHEBI:15377"/>
        <dbReference type="ChEBI" id="CHEBI:15378"/>
        <dbReference type="ChEBI" id="CHEBI:16144"/>
        <dbReference type="ChEBI" id="CHEBI:29317"/>
        <dbReference type="ChEBI" id="CHEBI:30616"/>
        <dbReference type="ChEBI" id="CHEBI:43474"/>
        <dbReference type="ChEBI" id="CHEBI:456215"/>
        <dbReference type="EC" id="2.7.9.3"/>
    </reaction>
</comment>
<keyword evidence="8 9" id="KW-0711">Selenium</keyword>
<evidence type="ECO:0000256" key="9">
    <source>
        <dbReference type="HAMAP-Rule" id="MF_00625"/>
    </source>
</evidence>